<dbReference type="InterPro" id="IPR036366">
    <property type="entry name" value="PGBDSf"/>
</dbReference>
<sequence length="75" mass="7666">MLTTPERREVQALLAGRGHPVGAVDGKVGPRTRAAIRAYQAATGLPPDGYADAALLEHLRAAPSAAPLATPSTVP</sequence>
<dbReference type="EMBL" id="CABFPH010000159">
    <property type="protein sequence ID" value="VUD74797.1"/>
    <property type="molecule type" value="Genomic_DNA"/>
</dbReference>
<dbReference type="AlphaFoldDB" id="A0A509EKA3"/>
<proteinExistence type="predicted"/>
<dbReference type="InterPro" id="IPR036365">
    <property type="entry name" value="PGBD-like_sf"/>
</dbReference>
<name>A0A509EKA3_9HYPH</name>
<protein>
    <recommendedName>
        <fullName evidence="1">Peptidoglycan binding-like domain-containing protein</fullName>
    </recommendedName>
</protein>
<dbReference type="Pfam" id="PF01471">
    <property type="entry name" value="PG_binding_1"/>
    <property type="match status" value="1"/>
</dbReference>
<feature type="domain" description="Peptidoglycan binding-like" evidence="1">
    <location>
        <begin position="4"/>
        <end position="59"/>
    </location>
</feature>
<keyword evidence="3" id="KW-1185">Reference proteome</keyword>
<dbReference type="Gene3D" id="1.10.101.10">
    <property type="entry name" value="PGBD-like superfamily/PGBD"/>
    <property type="match status" value="1"/>
</dbReference>
<gene>
    <name evidence="2" type="ORF">MET9862_05430</name>
</gene>
<evidence type="ECO:0000313" key="3">
    <source>
        <dbReference type="Proteomes" id="UP000410984"/>
    </source>
</evidence>
<evidence type="ECO:0000313" key="2">
    <source>
        <dbReference type="EMBL" id="VUD74797.1"/>
    </source>
</evidence>
<dbReference type="InterPro" id="IPR002477">
    <property type="entry name" value="Peptidoglycan-bd-like"/>
</dbReference>
<reference evidence="2 3" key="1">
    <citation type="submission" date="2019-06" db="EMBL/GenBank/DDBJ databases">
        <authorList>
            <person name="Rodrigo-Torres L."/>
            <person name="Arahal R. D."/>
            <person name="Lucena T."/>
        </authorList>
    </citation>
    <scope>NUCLEOTIDE SEQUENCE [LARGE SCALE GENOMIC DNA]</scope>
    <source>
        <strain evidence="2 3">SB0023/3</strain>
    </source>
</reference>
<dbReference type="SUPFAM" id="SSF47090">
    <property type="entry name" value="PGBD-like"/>
    <property type="match status" value="1"/>
</dbReference>
<evidence type="ECO:0000259" key="1">
    <source>
        <dbReference type="Pfam" id="PF01471"/>
    </source>
</evidence>
<organism evidence="2 3">
    <name type="scientific">Methylobacterium symbioticum</name>
    <dbReference type="NCBI Taxonomy" id="2584084"/>
    <lineage>
        <taxon>Bacteria</taxon>
        <taxon>Pseudomonadati</taxon>
        <taxon>Pseudomonadota</taxon>
        <taxon>Alphaproteobacteria</taxon>
        <taxon>Hyphomicrobiales</taxon>
        <taxon>Methylobacteriaceae</taxon>
        <taxon>Methylobacterium</taxon>
    </lineage>
</organism>
<dbReference type="Proteomes" id="UP000410984">
    <property type="component" value="Unassembled WGS sequence"/>
</dbReference>
<accession>A0A509EKA3</accession>